<dbReference type="Gene3D" id="3.40.630.90">
    <property type="match status" value="1"/>
</dbReference>
<dbReference type="GO" id="GO:0016747">
    <property type="term" value="F:acyltransferase activity, transferring groups other than amino-acyl groups"/>
    <property type="evidence" value="ECO:0007669"/>
    <property type="project" value="InterPro"/>
</dbReference>
<accession>A0A0P6WGG1</accession>
<dbReference type="PROSITE" id="PS51186">
    <property type="entry name" value="GNAT"/>
    <property type="match status" value="1"/>
</dbReference>
<dbReference type="PANTHER" id="PTHR47237">
    <property type="entry name" value="SLL0310 PROTEIN"/>
    <property type="match status" value="1"/>
</dbReference>
<dbReference type="Pfam" id="PF18014">
    <property type="entry name" value="Acetyltransf_18"/>
    <property type="match status" value="1"/>
</dbReference>
<sequence length="285" mass="29647">MADTPIAFQDFAEPHLDGAHRLSVEARWPHRREDWALVMDLSHGVAALDGERVVGTAFVTPFGPAATINMVIVAEAMRGRGLGRALMERVLAAAGPRVTRLTATADGLPLYEKLGFRPTGMIHQHQGIPSGLPPVPDPVAWAETPDLDALAALDRVASGMERRPLLERLAGLGRFAVLTDGGGAVTGFAALRAFGRGEVIGPVVAPDPQGAMALIDFVIANRPGAFLRVDTPDPAALSAFLESRGLAKAGDGIPMIRSGNTPADNGPAPAGPAVKTYALASQALG</sequence>
<dbReference type="InterPro" id="IPR016181">
    <property type="entry name" value="Acyl_CoA_acyltransferase"/>
</dbReference>
<feature type="domain" description="N-acetyltransferase" evidence="1">
    <location>
        <begin position="6"/>
        <end position="148"/>
    </location>
</feature>
<dbReference type="EMBL" id="LJYW01000001">
    <property type="protein sequence ID" value="KPL53775.1"/>
    <property type="molecule type" value="Genomic_DNA"/>
</dbReference>
<comment type="caution">
    <text evidence="2">The sequence shown here is derived from an EMBL/GenBank/DDBJ whole genome shotgun (WGS) entry which is preliminary data.</text>
</comment>
<dbReference type="Gene3D" id="3.40.630.30">
    <property type="match status" value="1"/>
</dbReference>
<protein>
    <submittedName>
        <fullName evidence="2">GNAT family acetyltransferase</fullName>
    </submittedName>
</protein>
<gene>
    <name evidence="2" type="ORF">ABB55_17450</name>
</gene>
<dbReference type="InterPro" id="IPR000182">
    <property type="entry name" value="GNAT_dom"/>
</dbReference>
<evidence type="ECO:0000313" key="3">
    <source>
        <dbReference type="Proteomes" id="UP000048984"/>
    </source>
</evidence>
<reference evidence="2 3" key="2">
    <citation type="submission" date="2015-10" db="EMBL/GenBank/DDBJ databases">
        <title>Draft Genome Sequence of Prosthecomicrobium hirschii ATCC 27832.</title>
        <authorList>
            <person name="Daniel J."/>
            <person name="Givan S.A."/>
            <person name="Brun Y.V."/>
            <person name="Brown P.J."/>
        </authorList>
    </citation>
    <scope>NUCLEOTIDE SEQUENCE [LARGE SCALE GENOMIC DNA]</scope>
    <source>
        <strain evidence="2 3">16</strain>
    </source>
</reference>
<keyword evidence="2" id="KW-0808">Transferase</keyword>
<dbReference type="InterPro" id="IPR041496">
    <property type="entry name" value="YitH/HolE_GNAT"/>
</dbReference>
<dbReference type="InterPro" id="IPR052729">
    <property type="entry name" value="Acyl/Acetyltrans_Enzymes"/>
</dbReference>
<name>A0A0P6WGG1_9HYPH</name>
<dbReference type="PANTHER" id="PTHR47237:SF2">
    <property type="entry name" value="BLL4206 PROTEIN"/>
    <property type="match status" value="1"/>
</dbReference>
<dbReference type="SUPFAM" id="SSF55729">
    <property type="entry name" value="Acyl-CoA N-acyltransferases (Nat)"/>
    <property type="match status" value="1"/>
</dbReference>
<dbReference type="CDD" id="cd04301">
    <property type="entry name" value="NAT_SF"/>
    <property type="match status" value="1"/>
</dbReference>
<dbReference type="Proteomes" id="UP000048984">
    <property type="component" value="Unassembled WGS sequence"/>
</dbReference>
<evidence type="ECO:0000259" key="1">
    <source>
        <dbReference type="PROSITE" id="PS51186"/>
    </source>
</evidence>
<dbReference type="RefSeq" id="WP_054359939.1">
    <property type="nucleotide sequence ID" value="NZ_LJYW01000001.1"/>
</dbReference>
<reference evidence="2 3" key="1">
    <citation type="submission" date="2015-09" db="EMBL/GenBank/DDBJ databases">
        <authorList>
            <person name="Jackson K.R."/>
            <person name="Lunt B.L."/>
            <person name="Fisher J.N.B."/>
            <person name="Gardner A.V."/>
            <person name="Bailey M.E."/>
            <person name="Deus L.M."/>
            <person name="Earl A.S."/>
            <person name="Gibby P.D."/>
            <person name="Hartmann K.A."/>
            <person name="Liu J.E."/>
            <person name="Manci A.M."/>
            <person name="Nielsen D.A."/>
            <person name="Solomon M.B."/>
            <person name="Breakwell D.P."/>
            <person name="Burnett S.H."/>
            <person name="Grose J.H."/>
        </authorList>
    </citation>
    <scope>NUCLEOTIDE SEQUENCE [LARGE SCALE GENOMIC DNA]</scope>
    <source>
        <strain evidence="2 3">16</strain>
    </source>
</reference>
<proteinExistence type="predicted"/>
<dbReference type="AlphaFoldDB" id="A0A0P6WGG1"/>
<organism evidence="2 3">
    <name type="scientific">Prosthecodimorpha hirschii</name>
    <dbReference type="NCBI Taxonomy" id="665126"/>
    <lineage>
        <taxon>Bacteria</taxon>
        <taxon>Pseudomonadati</taxon>
        <taxon>Pseudomonadota</taxon>
        <taxon>Alphaproteobacteria</taxon>
        <taxon>Hyphomicrobiales</taxon>
        <taxon>Ancalomicrobiaceae</taxon>
        <taxon>Prosthecodimorpha</taxon>
    </lineage>
</organism>
<keyword evidence="3" id="KW-1185">Reference proteome</keyword>
<evidence type="ECO:0000313" key="2">
    <source>
        <dbReference type="EMBL" id="KPL53775.1"/>
    </source>
</evidence>
<dbReference type="STRING" id="665126.ABB55_17450"/>
<dbReference type="Pfam" id="PF13508">
    <property type="entry name" value="Acetyltransf_7"/>
    <property type="match status" value="1"/>
</dbReference>